<accession>A0A9K3HA07</accession>
<evidence type="ECO:0000256" key="1">
    <source>
        <dbReference type="SAM" id="Phobius"/>
    </source>
</evidence>
<protein>
    <submittedName>
        <fullName evidence="2">Uncharacterized protein</fullName>
    </submittedName>
</protein>
<dbReference type="EMBL" id="MNCJ02000328">
    <property type="protein sequence ID" value="KAF5771671.1"/>
    <property type="molecule type" value="Genomic_DNA"/>
</dbReference>
<dbReference type="AlphaFoldDB" id="A0A9K3HA07"/>
<gene>
    <name evidence="2" type="ORF">HanXRQr2_Chr13g0567621</name>
</gene>
<dbReference type="Gramene" id="mRNA:HanXRQr2_Chr13g0567621">
    <property type="protein sequence ID" value="CDS:HanXRQr2_Chr13g0567621.1"/>
    <property type="gene ID" value="HanXRQr2_Chr13g0567621"/>
</dbReference>
<comment type="caution">
    <text evidence="2">The sequence shown here is derived from an EMBL/GenBank/DDBJ whole genome shotgun (WGS) entry which is preliminary data.</text>
</comment>
<feature type="transmembrane region" description="Helical" evidence="1">
    <location>
        <begin position="7"/>
        <end position="28"/>
    </location>
</feature>
<evidence type="ECO:0000313" key="2">
    <source>
        <dbReference type="EMBL" id="KAF5771671.1"/>
    </source>
</evidence>
<sequence>MKMGGGRYFFHGVFLFPFSTLVPAFYTLVPALKHFGPCILHFGLCILHFGYDEVGAL</sequence>
<proteinExistence type="predicted"/>
<keyword evidence="1" id="KW-0472">Membrane</keyword>
<dbReference type="Proteomes" id="UP000215914">
    <property type="component" value="Unassembled WGS sequence"/>
</dbReference>
<reference evidence="2" key="2">
    <citation type="submission" date="2020-06" db="EMBL/GenBank/DDBJ databases">
        <title>Helianthus annuus Genome sequencing and assembly Release 2.</title>
        <authorList>
            <person name="Gouzy J."/>
            <person name="Langlade N."/>
            <person name="Munos S."/>
        </authorList>
    </citation>
    <scope>NUCLEOTIDE SEQUENCE</scope>
    <source>
        <tissue evidence="2">Leaves</tissue>
    </source>
</reference>
<keyword evidence="1" id="KW-1133">Transmembrane helix</keyword>
<organism evidence="2 3">
    <name type="scientific">Helianthus annuus</name>
    <name type="common">Common sunflower</name>
    <dbReference type="NCBI Taxonomy" id="4232"/>
    <lineage>
        <taxon>Eukaryota</taxon>
        <taxon>Viridiplantae</taxon>
        <taxon>Streptophyta</taxon>
        <taxon>Embryophyta</taxon>
        <taxon>Tracheophyta</taxon>
        <taxon>Spermatophyta</taxon>
        <taxon>Magnoliopsida</taxon>
        <taxon>eudicotyledons</taxon>
        <taxon>Gunneridae</taxon>
        <taxon>Pentapetalae</taxon>
        <taxon>asterids</taxon>
        <taxon>campanulids</taxon>
        <taxon>Asterales</taxon>
        <taxon>Asteraceae</taxon>
        <taxon>Asteroideae</taxon>
        <taxon>Heliantheae alliance</taxon>
        <taxon>Heliantheae</taxon>
        <taxon>Helianthus</taxon>
    </lineage>
</organism>
<keyword evidence="3" id="KW-1185">Reference proteome</keyword>
<reference evidence="2" key="1">
    <citation type="journal article" date="2017" name="Nature">
        <title>The sunflower genome provides insights into oil metabolism, flowering and Asterid evolution.</title>
        <authorList>
            <person name="Badouin H."/>
            <person name="Gouzy J."/>
            <person name="Grassa C.J."/>
            <person name="Murat F."/>
            <person name="Staton S.E."/>
            <person name="Cottret L."/>
            <person name="Lelandais-Briere C."/>
            <person name="Owens G.L."/>
            <person name="Carrere S."/>
            <person name="Mayjonade B."/>
            <person name="Legrand L."/>
            <person name="Gill N."/>
            <person name="Kane N.C."/>
            <person name="Bowers J.E."/>
            <person name="Hubner S."/>
            <person name="Bellec A."/>
            <person name="Berard A."/>
            <person name="Berges H."/>
            <person name="Blanchet N."/>
            <person name="Boniface M.C."/>
            <person name="Brunel D."/>
            <person name="Catrice O."/>
            <person name="Chaidir N."/>
            <person name="Claudel C."/>
            <person name="Donnadieu C."/>
            <person name="Faraut T."/>
            <person name="Fievet G."/>
            <person name="Helmstetter N."/>
            <person name="King M."/>
            <person name="Knapp S.J."/>
            <person name="Lai Z."/>
            <person name="Le Paslier M.C."/>
            <person name="Lippi Y."/>
            <person name="Lorenzon L."/>
            <person name="Mandel J.R."/>
            <person name="Marage G."/>
            <person name="Marchand G."/>
            <person name="Marquand E."/>
            <person name="Bret-Mestries E."/>
            <person name="Morien E."/>
            <person name="Nambeesan S."/>
            <person name="Nguyen T."/>
            <person name="Pegot-Espagnet P."/>
            <person name="Pouilly N."/>
            <person name="Raftis F."/>
            <person name="Sallet E."/>
            <person name="Schiex T."/>
            <person name="Thomas J."/>
            <person name="Vandecasteele C."/>
            <person name="Vares D."/>
            <person name="Vear F."/>
            <person name="Vautrin S."/>
            <person name="Crespi M."/>
            <person name="Mangin B."/>
            <person name="Burke J.M."/>
            <person name="Salse J."/>
            <person name="Munos S."/>
            <person name="Vincourt P."/>
            <person name="Rieseberg L.H."/>
            <person name="Langlade N.B."/>
        </authorList>
    </citation>
    <scope>NUCLEOTIDE SEQUENCE</scope>
    <source>
        <tissue evidence="2">Leaves</tissue>
    </source>
</reference>
<keyword evidence="1" id="KW-0812">Transmembrane</keyword>
<evidence type="ECO:0000313" key="3">
    <source>
        <dbReference type="Proteomes" id="UP000215914"/>
    </source>
</evidence>
<name>A0A9K3HA07_HELAN</name>